<proteinExistence type="predicted"/>
<reference evidence="2 3" key="1">
    <citation type="journal article" date="2019" name="PLoS Biol.">
        <title>Sex chromosomes control vertical transmission of feminizing Wolbachia symbionts in an isopod.</title>
        <authorList>
            <person name="Becking T."/>
            <person name="Chebbi M.A."/>
            <person name="Giraud I."/>
            <person name="Moumen B."/>
            <person name="Laverre T."/>
            <person name="Caubet Y."/>
            <person name="Peccoud J."/>
            <person name="Gilbert C."/>
            <person name="Cordaux R."/>
        </authorList>
    </citation>
    <scope>NUCLEOTIDE SEQUENCE [LARGE SCALE GENOMIC DNA]</scope>
    <source>
        <strain evidence="2">ANa2</strain>
        <tissue evidence="2">Whole body excluding digestive tract and cuticle</tissue>
    </source>
</reference>
<gene>
    <name evidence="2" type="ORF">Anas_13630</name>
</gene>
<sequence>MNMMEVSDSEVNGNVGQVPISRKRKLDDRVDTEDSSAVATPSAAMPKLKVILANVLGDHLSEEDYFEKQQWLKFNREPWELVEQIWKETSANRISVIHQKDESTISSTLLDWPILEHANGYSLINIDFTTMFGTSAKFYLKWNMNKESIKRLMMERIKDKTWKNVLKSVYPENSGGEDAVLLYLLPLLLKPKKFALPLKKNTFWKPSKDDMQEAFVILVQNAEDVPVTISRKQEKLSQMSLSMQPFVILQGKDLLNIAHCYVVLNDILYGFDSPLKAIENCFKVFHVAHARYPFECESVWLFIQKYFFEIETEWDKTVSDVGELISDIISYNIDEISD</sequence>
<dbReference type="OrthoDB" id="7698488at2759"/>
<evidence type="ECO:0000313" key="2">
    <source>
        <dbReference type="EMBL" id="KAB7497070.1"/>
    </source>
</evidence>
<dbReference type="EMBL" id="SEYY01020733">
    <property type="protein sequence ID" value="KAB7497070.1"/>
    <property type="molecule type" value="Genomic_DNA"/>
</dbReference>
<accession>A0A5N5SWL6</accession>
<protein>
    <submittedName>
        <fullName evidence="2">Uncharacterized protein</fullName>
    </submittedName>
</protein>
<comment type="caution">
    <text evidence="2">The sequence shown here is derived from an EMBL/GenBank/DDBJ whole genome shotgun (WGS) entry which is preliminary data.</text>
</comment>
<dbReference type="Proteomes" id="UP000326759">
    <property type="component" value="Unassembled WGS sequence"/>
</dbReference>
<feature type="region of interest" description="Disordered" evidence="1">
    <location>
        <begin position="1"/>
        <end position="38"/>
    </location>
</feature>
<keyword evidence="3" id="KW-1185">Reference proteome</keyword>
<evidence type="ECO:0000256" key="1">
    <source>
        <dbReference type="SAM" id="MobiDB-lite"/>
    </source>
</evidence>
<organism evidence="2 3">
    <name type="scientific">Armadillidium nasatum</name>
    <dbReference type="NCBI Taxonomy" id="96803"/>
    <lineage>
        <taxon>Eukaryota</taxon>
        <taxon>Metazoa</taxon>
        <taxon>Ecdysozoa</taxon>
        <taxon>Arthropoda</taxon>
        <taxon>Crustacea</taxon>
        <taxon>Multicrustacea</taxon>
        <taxon>Malacostraca</taxon>
        <taxon>Eumalacostraca</taxon>
        <taxon>Peracarida</taxon>
        <taxon>Isopoda</taxon>
        <taxon>Oniscidea</taxon>
        <taxon>Crinocheta</taxon>
        <taxon>Armadillidiidae</taxon>
        <taxon>Armadillidium</taxon>
    </lineage>
</organism>
<dbReference type="AlphaFoldDB" id="A0A5N5SWL6"/>
<name>A0A5N5SWL6_9CRUS</name>
<evidence type="ECO:0000313" key="3">
    <source>
        <dbReference type="Proteomes" id="UP000326759"/>
    </source>
</evidence>